<evidence type="ECO:0000313" key="3">
    <source>
        <dbReference type="Proteomes" id="UP000051870"/>
    </source>
</evidence>
<keyword evidence="1" id="KW-0732">Signal</keyword>
<evidence type="ECO:0000313" key="2">
    <source>
        <dbReference type="EMBL" id="CUJ89329.1"/>
    </source>
</evidence>
<accession>A0A0P1I4G5</accession>
<gene>
    <name evidence="2" type="ORF">PH7735_01067</name>
</gene>
<dbReference type="EMBL" id="CYTW01000001">
    <property type="protein sequence ID" value="CUJ89329.1"/>
    <property type="molecule type" value="Genomic_DNA"/>
</dbReference>
<proteinExistence type="predicted"/>
<organism evidence="2 3">
    <name type="scientific">Shimia thalassica</name>
    <dbReference type="NCBI Taxonomy" id="1715693"/>
    <lineage>
        <taxon>Bacteria</taxon>
        <taxon>Pseudomonadati</taxon>
        <taxon>Pseudomonadota</taxon>
        <taxon>Alphaproteobacteria</taxon>
        <taxon>Rhodobacterales</taxon>
        <taxon>Roseobacteraceae</taxon>
    </lineage>
</organism>
<name>A0A0P1I4G5_9RHOB</name>
<keyword evidence="3" id="KW-1185">Reference proteome</keyword>
<dbReference type="InterPro" id="IPR019225">
    <property type="entry name" value="DUF2155"/>
</dbReference>
<dbReference type="GeneID" id="83880131"/>
<reference evidence="3" key="1">
    <citation type="submission" date="2015-09" db="EMBL/GenBank/DDBJ databases">
        <authorList>
            <person name="Rodrigo-Torres Lidia"/>
            <person name="Arahal R.David."/>
        </authorList>
    </citation>
    <scope>NUCLEOTIDE SEQUENCE [LARGE SCALE GENOMIC DNA]</scope>
    <source>
        <strain evidence="3">CECT 7735</strain>
    </source>
</reference>
<feature type="signal peptide" evidence="1">
    <location>
        <begin position="1"/>
        <end position="17"/>
    </location>
</feature>
<dbReference type="Proteomes" id="UP000051870">
    <property type="component" value="Unassembled WGS sequence"/>
</dbReference>
<evidence type="ECO:0008006" key="4">
    <source>
        <dbReference type="Google" id="ProtNLM"/>
    </source>
</evidence>
<dbReference type="STRING" id="1715693.PH7735_01067"/>
<dbReference type="RefSeq" id="WP_082645133.1">
    <property type="nucleotide sequence ID" value="NZ_CYTW01000001.1"/>
</dbReference>
<sequence>MIRVALALCLTASVAFGQTITVETLDPDSAPQIVIMQPDPELELFSLQRELGTVQSEVFVPAVKGTGAMLRGLDKLNGEVVDFELDNGFSIMFGGLRVDLGQCRHPEDNSTGEAYAFLTIQEGRESSVDPAFQGWMIASSPALNALDHARYDVWVLRCKTASSAEGN</sequence>
<evidence type="ECO:0000256" key="1">
    <source>
        <dbReference type="SAM" id="SignalP"/>
    </source>
</evidence>
<protein>
    <recommendedName>
        <fullName evidence="4">DUF2155 domain-containing protein</fullName>
    </recommendedName>
</protein>
<dbReference type="AlphaFoldDB" id="A0A0P1I4G5"/>
<dbReference type="Pfam" id="PF09923">
    <property type="entry name" value="DUF2155"/>
    <property type="match status" value="1"/>
</dbReference>
<feature type="chain" id="PRO_5006064887" description="DUF2155 domain-containing protein" evidence="1">
    <location>
        <begin position="18"/>
        <end position="167"/>
    </location>
</feature>